<dbReference type="Proteomes" id="UP001151760">
    <property type="component" value="Unassembled WGS sequence"/>
</dbReference>
<evidence type="ECO:0000256" key="1">
    <source>
        <dbReference type="SAM" id="MobiDB-lite"/>
    </source>
</evidence>
<sequence length="639" mass="73326">MSTSTTHQQSLTNVGSETRHPMLERGSYIPWASRFRRYVNPKRENQKWLNKAIDEGPYAFHMFTPDDTTVQRMQNEDDLRGDELKYYEAEIEAMNLILIFIPNDIYNYVNACTTAKAMWKRVECLMRGNIQNKVGRETRFNNKFDQFVAEPGEALVSVYNRFAQLMNDLERNDIIFPLVIVNTKFLNCLQPEWLKYVTQVHLAKRLTEDTFDDLFDYLQQFEKLVNASQAKKNTTPYYVIHSSSMIDYVDDYQKDVQTNSEDPLTSAMLLLAHANTQNFSNPTNNRLRTSSNTRNQAIVQGDKINIQSRNFVHYARNCTKPRVQDSKYFMEQILLAKHDEAGVILTDEQNDLLFVDASRIKEIEELSANICLMAIMQPANTNSAAGPIYDSTFVSENCWTIDYKKLNALYEDFVPQKELYAEQKYFSYAFISSEKSSNATSSYYSSKKASMPRLKAESSVRRPMNRYSQVKNSVFANTKKSRNIVEVYVRKNKTADIAYENIVSNKEHVIDVDVANPLKAKDVLCVSCAKNVLIPYHDKCLANYKLNVHSKVRRALFTTPRSPKSSDTTSVVSKTRFSEKLAHSKFLATTPVVSKTKIEQGSSSNAKNMVSSAFKKSKGSMRDSSLGNYMKNKIRTSQM</sequence>
<organism evidence="2 3">
    <name type="scientific">Tanacetum coccineum</name>
    <dbReference type="NCBI Taxonomy" id="301880"/>
    <lineage>
        <taxon>Eukaryota</taxon>
        <taxon>Viridiplantae</taxon>
        <taxon>Streptophyta</taxon>
        <taxon>Embryophyta</taxon>
        <taxon>Tracheophyta</taxon>
        <taxon>Spermatophyta</taxon>
        <taxon>Magnoliopsida</taxon>
        <taxon>eudicotyledons</taxon>
        <taxon>Gunneridae</taxon>
        <taxon>Pentapetalae</taxon>
        <taxon>asterids</taxon>
        <taxon>campanulids</taxon>
        <taxon>Asterales</taxon>
        <taxon>Asteraceae</taxon>
        <taxon>Asteroideae</taxon>
        <taxon>Anthemideae</taxon>
        <taxon>Anthemidinae</taxon>
        <taxon>Tanacetum</taxon>
    </lineage>
</organism>
<keyword evidence="3" id="KW-1185">Reference proteome</keyword>
<accession>A0ABQ5J291</accession>
<protein>
    <recommendedName>
        <fullName evidence="4">Gag-Pol polyprotein</fullName>
    </recommendedName>
</protein>
<evidence type="ECO:0000313" key="2">
    <source>
        <dbReference type="EMBL" id="GJU06421.1"/>
    </source>
</evidence>
<reference evidence="2" key="2">
    <citation type="submission" date="2022-01" db="EMBL/GenBank/DDBJ databases">
        <authorList>
            <person name="Yamashiro T."/>
            <person name="Shiraishi A."/>
            <person name="Satake H."/>
            <person name="Nakayama K."/>
        </authorList>
    </citation>
    <scope>NUCLEOTIDE SEQUENCE</scope>
</reference>
<dbReference type="EMBL" id="BQNB010021440">
    <property type="protein sequence ID" value="GJU06421.1"/>
    <property type="molecule type" value="Genomic_DNA"/>
</dbReference>
<name>A0ABQ5J291_9ASTR</name>
<feature type="region of interest" description="Disordered" evidence="1">
    <location>
        <begin position="614"/>
        <end position="639"/>
    </location>
</feature>
<reference evidence="2" key="1">
    <citation type="journal article" date="2022" name="Int. J. Mol. Sci.">
        <title>Draft Genome of Tanacetum Coccineum: Genomic Comparison of Closely Related Tanacetum-Family Plants.</title>
        <authorList>
            <person name="Yamashiro T."/>
            <person name="Shiraishi A."/>
            <person name="Nakayama K."/>
            <person name="Satake H."/>
        </authorList>
    </citation>
    <scope>NUCLEOTIDE SEQUENCE</scope>
</reference>
<proteinExistence type="predicted"/>
<evidence type="ECO:0000313" key="3">
    <source>
        <dbReference type="Proteomes" id="UP001151760"/>
    </source>
</evidence>
<gene>
    <name evidence="2" type="ORF">Tco_1122851</name>
</gene>
<dbReference type="Pfam" id="PF14223">
    <property type="entry name" value="Retrotran_gag_2"/>
    <property type="match status" value="1"/>
</dbReference>
<comment type="caution">
    <text evidence="2">The sequence shown here is derived from an EMBL/GenBank/DDBJ whole genome shotgun (WGS) entry which is preliminary data.</text>
</comment>
<evidence type="ECO:0008006" key="4">
    <source>
        <dbReference type="Google" id="ProtNLM"/>
    </source>
</evidence>